<evidence type="ECO:0000313" key="3">
    <source>
        <dbReference type="EMBL" id="MFD2732834.1"/>
    </source>
</evidence>
<feature type="transmembrane region" description="Helical" evidence="1">
    <location>
        <begin position="175"/>
        <end position="195"/>
    </location>
</feature>
<dbReference type="CDD" id="cd03392">
    <property type="entry name" value="PAP2_like_2"/>
    <property type="match status" value="1"/>
</dbReference>
<proteinExistence type="predicted"/>
<dbReference type="SMART" id="SM00014">
    <property type="entry name" value="acidPPc"/>
    <property type="match status" value="1"/>
</dbReference>
<keyword evidence="1" id="KW-1133">Transmembrane helix</keyword>
<feature type="transmembrane region" description="Helical" evidence="1">
    <location>
        <begin position="78"/>
        <end position="98"/>
    </location>
</feature>
<name>A0ABW5TVG3_9SPHI</name>
<feature type="transmembrane region" description="Helical" evidence="1">
    <location>
        <begin position="105"/>
        <end position="126"/>
    </location>
</feature>
<gene>
    <name evidence="3" type="ORF">ACFSSE_14080</name>
</gene>
<keyword evidence="1" id="KW-0472">Membrane</keyword>
<feature type="transmembrane region" description="Helical" evidence="1">
    <location>
        <begin position="21"/>
        <end position="41"/>
    </location>
</feature>
<organism evidence="3 4">
    <name type="scientific">Pedobacter alpinus</name>
    <dbReference type="NCBI Taxonomy" id="1590643"/>
    <lineage>
        <taxon>Bacteria</taxon>
        <taxon>Pseudomonadati</taxon>
        <taxon>Bacteroidota</taxon>
        <taxon>Sphingobacteriia</taxon>
        <taxon>Sphingobacteriales</taxon>
        <taxon>Sphingobacteriaceae</taxon>
        <taxon>Pedobacter</taxon>
    </lineage>
</organism>
<comment type="caution">
    <text evidence="3">The sequence shown here is derived from an EMBL/GenBank/DDBJ whole genome shotgun (WGS) entry which is preliminary data.</text>
</comment>
<dbReference type="Proteomes" id="UP001597546">
    <property type="component" value="Unassembled WGS sequence"/>
</dbReference>
<dbReference type="Gene3D" id="1.20.144.10">
    <property type="entry name" value="Phosphatidic acid phosphatase type 2/haloperoxidase"/>
    <property type="match status" value="2"/>
</dbReference>
<dbReference type="InterPro" id="IPR036938">
    <property type="entry name" value="PAP2/HPO_sf"/>
</dbReference>
<evidence type="ECO:0000259" key="2">
    <source>
        <dbReference type="SMART" id="SM00014"/>
    </source>
</evidence>
<evidence type="ECO:0000256" key="1">
    <source>
        <dbReference type="SAM" id="Phobius"/>
    </source>
</evidence>
<keyword evidence="1" id="KW-0812">Transmembrane</keyword>
<reference evidence="4" key="1">
    <citation type="journal article" date="2019" name="Int. J. Syst. Evol. Microbiol.">
        <title>The Global Catalogue of Microorganisms (GCM) 10K type strain sequencing project: providing services to taxonomists for standard genome sequencing and annotation.</title>
        <authorList>
            <consortium name="The Broad Institute Genomics Platform"/>
            <consortium name="The Broad Institute Genome Sequencing Center for Infectious Disease"/>
            <person name="Wu L."/>
            <person name="Ma J."/>
        </authorList>
    </citation>
    <scope>NUCLEOTIDE SEQUENCE [LARGE SCALE GENOMIC DNA]</scope>
    <source>
        <strain evidence="4">KCTC 42456</strain>
    </source>
</reference>
<dbReference type="Pfam" id="PF01569">
    <property type="entry name" value="PAP2"/>
    <property type="match status" value="1"/>
</dbReference>
<feature type="transmembrane region" description="Helical" evidence="1">
    <location>
        <begin position="207"/>
        <end position="226"/>
    </location>
</feature>
<protein>
    <submittedName>
        <fullName evidence="3">Phosphatase PAP2 family protein</fullName>
    </submittedName>
</protein>
<dbReference type="EMBL" id="JBHULV010000047">
    <property type="protein sequence ID" value="MFD2732834.1"/>
    <property type="molecule type" value="Genomic_DNA"/>
</dbReference>
<accession>A0ABW5TVG3</accession>
<sequence>MRKLTELLKQYINDYKLVPQYSTILFAFMVMIVSLICFFSITDLVTDNELKHYDDVVIAHIIAERTPNLTAFMKSMTFIGNSVGYFLLVPIVTVFFIIRKNWRISLEITIVLILSSGLNVVLKRIISRPRPPEINRLVFADFTSFPSGHAMSAITFYGFIIYLSYLLIKKYWLKYSVIIICCLMVLLIGFSRVYLGVHYPSDILAGYFAGIAWLMFCIIILNLITLRKLKIENSSKLT</sequence>
<evidence type="ECO:0000313" key="4">
    <source>
        <dbReference type="Proteomes" id="UP001597546"/>
    </source>
</evidence>
<keyword evidence="4" id="KW-1185">Reference proteome</keyword>
<dbReference type="SUPFAM" id="SSF48317">
    <property type="entry name" value="Acid phosphatase/Vanadium-dependent haloperoxidase"/>
    <property type="match status" value="1"/>
</dbReference>
<dbReference type="InterPro" id="IPR000326">
    <property type="entry name" value="PAP2/HPO"/>
</dbReference>
<dbReference type="PANTHER" id="PTHR14969:SF13">
    <property type="entry name" value="AT30094P"/>
    <property type="match status" value="1"/>
</dbReference>
<dbReference type="RefSeq" id="WP_379046833.1">
    <property type="nucleotide sequence ID" value="NZ_JBHSKW010000063.1"/>
</dbReference>
<feature type="domain" description="Phosphatidic acid phosphatase type 2/haloperoxidase" evidence="2">
    <location>
        <begin position="105"/>
        <end position="218"/>
    </location>
</feature>
<feature type="transmembrane region" description="Helical" evidence="1">
    <location>
        <begin position="146"/>
        <end position="168"/>
    </location>
</feature>
<dbReference type="PANTHER" id="PTHR14969">
    <property type="entry name" value="SPHINGOSINE-1-PHOSPHATE PHOSPHOHYDROLASE"/>
    <property type="match status" value="1"/>
</dbReference>